<proteinExistence type="predicted"/>
<evidence type="ECO:0000313" key="2">
    <source>
        <dbReference type="Proteomes" id="UP001529510"/>
    </source>
</evidence>
<feature type="non-terminal residue" evidence="1">
    <location>
        <position position="57"/>
    </location>
</feature>
<comment type="caution">
    <text evidence="1">The sequence shown here is derived from an EMBL/GenBank/DDBJ whole genome shotgun (WGS) entry which is preliminary data.</text>
</comment>
<gene>
    <name evidence="1" type="ORF">M9458_042056</name>
</gene>
<feature type="non-terminal residue" evidence="1">
    <location>
        <position position="1"/>
    </location>
</feature>
<protein>
    <submittedName>
        <fullName evidence="1">Uncharacterized protein</fullName>
    </submittedName>
</protein>
<organism evidence="1 2">
    <name type="scientific">Cirrhinus mrigala</name>
    <name type="common">Mrigala</name>
    <dbReference type="NCBI Taxonomy" id="683832"/>
    <lineage>
        <taxon>Eukaryota</taxon>
        <taxon>Metazoa</taxon>
        <taxon>Chordata</taxon>
        <taxon>Craniata</taxon>
        <taxon>Vertebrata</taxon>
        <taxon>Euteleostomi</taxon>
        <taxon>Actinopterygii</taxon>
        <taxon>Neopterygii</taxon>
        <taxon>Teleostei</taxon>
        <taxon>Ostariophysi</taxon>
        <taxon>Cypriniformes</taxon>
        <taxon>Cyprinidae</taxon>
        <taxon>Labeoninae</taxon>
        <taxon>Labeonini</taxon>
        <taxon>Cirrhinus</taxon>
    </lineage>
</organism>
<reference evidence="1 2" key="1">
    <citation type="submission" date="2024-05" db="EMBL/GenBank/DDBJ databases">
        <title>Genome sequencing and assembly of Indian major carp, Cirrhinus mrigala (Hamilton, 1822).</title>
        <authorList>
            <person name="Mohindra V."/>
            <person name="Chowdhury L.M."/>
            <person name="Lal K."/>
            <person name="Jena J.K."/>
        </authorList>
    </citation>
    <scope>NUCLEOTIDE SEQUENCE [LARGE SCALE GENOMIC DNA]</scope>
    <source>
        <strain evidence="1">CM1030</strain>
        <tissue evidence="1">Blood</tissue>
    </source>
</reference>
<dbReference type="EMBL" id="JAMKFB020000021">
    <property type="protein sequence ID" value="KAL0162660.1"/>
    <property type="molecule type" value="Genomic_DNA"/>
</dbReference>
<accession>A0ABD0NMM1</accession>
<sequence>ELLDLAVRSGPELAVKRRYPVPSHKEMLEQRVRRRVGHILKDVKTECGDSNVSSDED</sequence>
<evidence type="ECO:0000313" key="1">
    <source>
        <dbReference type="EMBL" id="KAL0162660.1"/>
    </source>
</evidence>
<dbReference type="Proteomes" id="UP001529510">
    <property type="component" value="Unassembled WGS sequence"/>
</dbReference>
<dbReference type="AlphaFoldDB" id="A0ABD0NMM1"/>
<name>A0ABD0NMM1_CIRMR</name>
<keyword evidence="2" id="KW-1185">Reference proteome</keyword>